<dbReference type="PROSITE" id="PS50005">
    <property type="entry name" value="TPR"/>
    <property type="match status" value="2"/>
</dbReference>
<keyword evidence="3" id="KW-0812">Transmembrane</keyword>
<evidence type="ECO:0000256" key="2">
    <source>
        <dbReference type="SAM" id="MobiDB-lite"/>
    </source>
</evidence>
<name>I2GNE3_9BACT</name>
<feature type="transmembrane region" description="Helical" evidence="3">
    <location>
        <begin position="342"/>
        <end position="362"/>
    </location>
</feature>
<dbReference type="STRING" id="1185876.BN8_04678"/>
<dbReference type="SMART" id="SM00028">
    <property type="entry name" value="TPR"/>
    <property type="match status" value="2"/>
</dbReference>
<feature type="region of interest" description="Disordered" evidence="2">
    <location>
        <begin position="501"/>
        <end position="520"/>
    </location>
</feature>
<evidence type="ECO:0000313" key="5">
    <source>
        <dbReference type="Proteomes" id="UP000009309"/>
    </source>
</evidence>
<feature type="transmembrane region" description="Helical" evidence="3">
    <location>
        <begin position="447"/>
        <end position="465"/>
    </location>
</feature>
<evidence type="ECO:0000256" key="3">
    <source>
        <dbReference type="SAM" id="Phobius"/>
    </source>
</evidence>
<dbReference type="EMBL" id="CAIT01000009">
    <property type="protein sequence ID" value="CCH55421.1"/>
    <property type="molecule type" value="Genomic_DNA"/>
</dbReference>
<proteinExistence type="predicted"/>
<keyword evidence="5" id="KW-1185">Reference proteome</keyword>
<keyword evidence="3" id="KW-0472">Membrane</keyword>
<dbReference type="Pfam" id="PF14559">
    <property type="entry name" value="TPR_19"/>
    <property type="match status" value="1"/>
</dbReference>
<evidence type="ECO:0000256" key="1">
    <source>
        <dbReference type="PROSITE-ProRule" id="PRU00339"/>
    </source>
</evidence>
<dbReference type="Gene3D" id="1.25.40.10">
    <property type="entry name" value="Tetratricopeptide repeat domain"/>
    <property type="match status" value="1"/>
</dbReference>
<keyword evidence="3" id="KW-1133">Transmembrane helix</keyword>
<sequence length="520" mass="59016">MNLKNYNLIDFSAYLSSILFSIDYDFEKAESQLLDVHEKEPGNLLYILLLCQLYQKKIEYCSLPNGDTMRDETELANYAQKGLDTLDKKPRTVWIDSDFQQQGAFLTYKSNLEEALKAYQQAISINPKATDPRIGLGVVYQKQKKWNEARAAFEQARRLDPNDFTLRCNLVEILIEQDQFKEAEEHLAFVRRLTSERHLDALILSGKLYARLGDKARDNDDTVEADGRFDKAIYFLDKAAQAGNYGDFSRKITPAESCTVHYLSGYCQIRQLQAREKKGSLIERFNFATESQRNVDKALFKFGRIPEYAHNSFEANQAVRQLKKYRKESSPLKEVGAQVPKGTVVVILAVLVLISAQIFFLFRETSLVRAITQPDVICYIQPSKIQPLLKLDSVADLKLTRFARLTFNHPDSLIARWQRDMGETIRIERSWIENADAKHTPLLTEGFYVFITFASLLFIIAGLALPELTKLKVGSIELEKAKLETITTITSLNMLNGISDNRSSGAASDSRTSGTGPSVI</sequence>
<evidence type="ECO:0000313" key="4">
    <source>
        <dbReference type="EMBL" id="CCH55421.1"/>
    </source>
</evidence>
<organism evidence="4 5">
    <name type="scientific">Fibrisoma limi BUZ 3</name>
    <dbReference type="NCBI Taxonomy" id="1185876"/>
    <lineage>
        <taxon>Bacteria</taxon>
        <taxon>Pseudomonadati</taxon>
        <taxon>Bacteroidota</taxon>
        <taxon>Cytophagia</taxon>
        <taxon>Cytophagales</taxon>
        <taxon>Spirosomataceae</taxon>
        <taxon>Fibrisoma</taxon>
    </lineage>
</organism>
<dbReference type="PANTHER" id="PTHR12558:SF13">
    <property type="entry name" value="CELL DIVISION CYCLE PROTEIN 27 HOMOLOG"/>
    <property type="match status" value="1"/>
</dbReference>
<gene>
    <name evidence="4" type="ORF">BN8_04678</name>
</gene>
<protein>
    <submittedName>
        <fullName evidence="4">Uncharacterized protein</fullName>
    </submittedName>
</protein>
<dbReference type="RefSeq" id="WP_009283989.1">
    <property type="nucleotide sequence ID" value="NZ_CAIT01000009.1"/>
</dbReference>
<feature type="repeat" description="TPR" evidence="1">
    <location>
        <begin position="130"/>
        <end position="163"/>
    </location>
</feature>
<dbReference type="PANTHER" id="PTHR12558">
    <property type="entry name" value="CELL DIVISION CYCLE 16,23,27"/>
    <property type="match status" value="1"/>
</dbReference>
<reference evidence="4 5" key="1">
    <citation type="journal article" date="2012" name="J. Bacteriol.">
        <title>Genome Sequence of the Filamentous Bacterium Fibrisoma limi BUZ 3T.</title>
        <authorList>
            <person name="Filippini M."/>
            <person name="Qi W."/>
            <person name="Jaenicke S."/>
            <person name="Goesmann A."/>
            <person name="Smits T.H."/>
            <person name="Bagheri H.C."/>
        </authorList>
    </citation>
    <scope>NUCLEOTIDE SEQUENCE [LARGE SCALE GENOMIC DNA]</scope>
    <source>
        <strain evidence="5">BUZ 3T</strain>
    </source>
</reference>
<dbReference type="AlphaFoldDB" id="I2GNE3"/>
<accession>I2GNE3</accession>
<dbReference type="InterPro" id="IPR019734">
    <property type="entry name" value="TPR_rpt"/>
</dbReference>
<comment type="caution">
    <text evidence="4">The sequence shown here is derived from an EMBL/GenBank/DDBJ whole genome shotgun (WGS) entry which is preliminary data.</text>
</comment>
<dbReference type="eggNOG" id="COG0457">
    <property type="taxonomic scope" value="Bacteria"/>
</dbReference>
<dbReference type="Proteomes" id="UP000009309">
    <property type="component" value="Unassembled WGS sequence"/>
</dbReference>
<dbReference type="GO" id="GO:0051301">
    <property type="term" value="P:cell division"/>
    <property type="evidence" value="ECO:0007669"/>
    <property type="project" value="TreeGrafter"/>
</dbReference>
<dbReference type="InterPro" id="IPR011990">
    <property type="entry name" value="TPR-like_helical_dom_sf"/>
</dbReference>
<keyword evidence="1" id="KW-0802">TPR repeat</keyword>
<dbReference type="OrthoDB" id="127293at2"/>
<feature type="repeat" description="TPR" evidence="1">
    <location>
        <begin position="96"/>
        <end position="129"/>
    </location>
</feature>
<dbReference type="SUPFAM" id="SSF48452">
    <property type="entry name" value="TPR-like"/>
    <property type="match status" value="1"/>
</dbReference>